<feature type="region of interest" description="Disordered" evidence="4">
    <location>
        <begin position="133"/>
        <end position="188"/>
    </location>
</feature>
<feature type="region of interest" description="Disordered" evidence="4">
    <location>
        <begin position="44"/>
        <end position="89"/>
    </location>
</feature>
<dbReference type="STRING" id="215243.A0A0D2E364"/>
<dbReference type="Gene3D" id="3.90.850.10">
    <property type="entry name" value="Fumarylacetoacetase-like, C-terminal domain"/>
    <property type="match status" value="1"/>
</dbReference>
<keyword evidence="3" id="KW-0539">Nucleus</keyword>
<dbReference type="CDD" id="cd12148">
    <property type="entry name" value="fungal_TF_MHR"/>
    <property type="match status" value="1"/>
</dbReference>
<evidence type="ECO:0000313" key="6">
    <source>
        <dbReference type="EMBL" id="KIW42229.1"/>
    </source>
</evidence>
<dbReference type="InterPro" id="IPR036663">
    <property type="entry name" value="Fumarylacetoacetase_C_sf"/>
</dbReference>
<dbReference type="GO" id="GO:0003824">
    <property type="term" value="F:catalytic activity"/>
    <property type="evidence" value="ECO:0007669"/>
    <property type="project" value="InterPro"/>
</dbReference>
<dbReference type="OrthoDB" id="39175at2759"/>
<feature type="region of interest" description="Disordered" evidence="4">
    <location>
        <begin position="1"/>
        <end position="26"/>
    </location>
</feature>
<dbReference type="Pfam" id="PF04082">
    <property type="entry name" value="Fungal_trans"/>
    <property type="match status" value="1"/>
</dbReference>
<organism evidence="6 7">
    <name type="scientific">Exophiala oligosperma</name>
    <dbReference type="NCBI Taxonomy" id="215243"/>
    <lineage>
        <taxon>Eukaryota</taxon>
        <taxon>Fungi</taxon>
        <taxon>Dikarya</taxon>
        <taxon>Ascomycota</taxon>
        <taxon>Pezizomycotina</taxon>
        <taxon>Eurotiomycetes</taxon>
        <taxon>Chaetothyriomycetidae</taxon>
        <taxon>Chaetothyriales</taxon>
        <taxon>Herpotrichiellaceae</taxon>
        <taxon>Exophiala</taxon>
    </lineage>
</organism>
<dbReference type="InterPro" id="IPR007219">
    <property type="entry name" value="XnlR_reg_dom"/>
</dbReference>
<dbReference type="InterPro" id="IPR011234">
    <property type="entry name" value="Fumarylacetoacetase-like_C"/>
</dbReference>
<feature type="domain" description="Xylanolytic transcriptional activator regulatory" evidence="5">
    <location>
        <begin position="376"/>
        <end position="450"/>
    </location>
</feature>
<dbReference type="Proteomes" id="UP000053342">
    <property type="component" value="Unassembled WGS sequence"/>
</dbReference>
<keyword evidence="7" id="KW-1185">Reference proteome</keyword>
<dbReference type="SMART" id="SM00906">
    <property type="entry name" value="Fungal_trans"/>
    <property type="match status" value="1"/>
</dbReference>
<evidence type="ECO:0000259" key="5">
    <source>
        <dbReference type="SMART" id="SM00906"/>
    </source>
</evidence>
<dbReference type="PANTHER" id="PTHR11820:SF100">
    <property type="entry name" value="FUMARYLACETOACETATE HYDROLASE FAMILY PROTEIN (AFU_ORTHOLOGUE AFUA_4G01490)"/>
    <property type="match status" value="1"/>
</dbReference>
<evidence type="ECO:0000256" key="2">
    <source>
        <dbReference type="ARBA" id="ARBA00022723"/>
    </source>
</evidence>
<dbReference type="GO" id="GO:0003677">
    <property type="term" value="F:DNA binding"/>
    <property type="evidence" value="ECO:0007669"/>
    <property type="project" value="InterPro"/>
</dbReference>
<reference evidence="6 7" key="1">
    <citation type="submission" date="2015-01" db="EMBL/GenBank/DDBJ databases">
        <title>The Genome Sequence of Exophiala oligosperma CBS72588.</title>
        <authorList>
            <consortium name="The Broad Institute Genomics Platform"/>
            <person name="Cuomo C."/>
            <person name="de Hoog S."/>
            <person name="Gorbushina A."/>
            <person name="Stielow B."/>
            <person name="Teixiera M."/>
            <person name="Abouelleil A."/>
            <person name="Chapman S.B."/>
            <person name="Priest M."/>
            <person name="Young S.K."/>
            <person name="Wortman J."/>
            <person name="Nusbaum C."/>
            <person name="Birren B."/>
        </authorList>
    </citation>
    <scope>NUCLEOTIDE SEQUENCE [LARGE SCALE GENOMIC DNA]</scope>
    <source>
        <strain evidence="6 7">CBS 72588</strain>
    </source>
</reference>
<evidence type="ECO:0000256" key="3">
    <source>
        <dbReference type="ARBA" id="ARBA00023242"/>
    </source>
</evidence>
<protein>
    <recommendedName>
        <fullName evidence="5">Xylanolytic transcriptional activator regulatory domain-containing protein</fullName>
    </recommendedName>
</protein>
<dbReference type="Pfam" id="PF01557">
    <property type="entry name" value="FAA_hydrolase"/>
    <property type="match status" value="1"/>
</dbReference>
<dbReference type="GO" id="GO:0008270">
    <property type="term" value="F:zinc ion binding"/>
    <property type="evidence" value="ECO:0007669"/>
    <property type="project" value="InterPro"/>
</dbReference>
<proteinExistence type="inferred from homology"/>
<name>A0A0D2E364_9EURO</name>
<feature type="compositionally biased region" description="Polar residues" evidence="4">
    <location>
        <begin position="152"/>
        <end position="172"/>
    </location>
</feature>
<evidence type="ECO:0000256" key="4">
    <source>
        <dbReference type="SAM" id="MobiDB-lite"/>
    </source>
</evidence>
<dbReference type="GO" id="GO:0006351">
    <property type="term" value="P:DNA-templated transcription"/>
    <property type="evidence" value="ECO:0007669"/>
    <property type="project" value="InterPro"/>
</dbReference>
<dbReference type="PANTHER" id="PTHR11820">
    <property type="entry name" value="ACYLPYRUVASE"/>
    <property type="match status" value="1"/>
</dbReference>
<dbReference type="GeneID" id="27357867"/>
<dbReference type="VEuPathDB" id="FungiDB:PV06_05793"/>
<comment type="similarity">
    <text evidence="1">Belongs to the FAH family.</text>
</comment>
<dbReference type="AlphaFoldDB" id="A0A0D2E364"/>
<dbReference type="EMBL" id="KN847336">
    <property type="protein sequence ID" value="KIW42229.1"/>
    <property type="molecule type" value="Genomic_DNA"/>
</dbReference>
<dbReference type="RefSeq" id="XP_016262445.1">
    <property type="nucleotide sequence ID" value="XM_016406841.1"/>
</dbReference>
<keyword evidence="2" id="KW-0479">Metal-binding</keyword>
<dbReference type="SUPFAM" id="SSF56529">
    <property type="entry name" value="FAH"/>
    <property type="match status" value="1"/>
</dbReference>
<accession>A0A0D2E364</accession>
<dbReference type="HOGENOM" id="CLU_318566_0_0_1"/>
<gene>
    <name evidence="6" type="ORF">PV06_05793</name>
</gene>
<sequence>MRLEAVLSKSLPPSERPNDRSVSPGLAMANDVRGLFQSFTLQMERVDDGPSLHQGSTATGPPPEPITLRHQSTEPSPVELYSTRDPYNRNNTVNQGFIASLPQVLQAYPARDTSMDAQPSHALTVENLGTVDLHLPTLPPTPSSHHEDTATKIASVSRNTPRSDSNNCTSVSPAEDDGTSTAPPEQELTYEYHGPGSFLSICSRSGIDWVNEKTGNNDFGTIARGLISDVSRALKLKEPIPTVREPEPEEVMAWKYCRIYFDLDPDAAFGIVSRPSFENALRAHFRKDDGQAENQTDPGWYALRYTVYAAGCRILEMRAAAKGSRVDMMANQSWKYFTNALSVHNDILYYRTSLMAVQALAAMAFFVEAIGYPAIDYMLCSSAMRLAVSKGLHRQPPAGWKLGAEAIRSRSMLWWAIYGYERMNANRSGRPLCTDDRDITCQIPIATGDDEMQLAQMKSAIEHAKLSSDVSRRINDLKTSPAGLQEVANMISDMSQRLDAWWGNLPNFLKMDLGDRSHRLPPNINFQCVLYHHYAYYGTKVAIHAILVHPWNSTVLKVSEEEPHQREELARMTAQSREVYIDATRKFVQYLPHLDINALTPKWLVVVYPLTALVNLFIHILQNPQSPSIDSDIGLMYLIAGHFSYVEYAVAGRVFPSIGHMANLARLTVNNARSRSGVGGGGLAMDDNNELCSGTEVTLDHHDQPLQQQQQLDLESFEDDALIGARIAVFKTGEEPWSPDFKLSGSTEEIAEVELCVVIGKDCKNVGEDEDVTQYILGYTVGNDVSARWWQMPERSNNQPSAAKSFDKFAPIGPVITSTDIITDPKQLKMRSLVNGEQRQMTQTDDLIFDIPAIIRHFSRGMTIRKGTVIMTGTPSGVAAFMKPPAWLQDGDVVEMELEHVGTIRNKMVFEKH</sequence>
<evidence type="ECO:0000313" key="7">
    <source>
        <dbReference type="Proteomes" id="UP000053342"/>
    </source>
</evidence>
<evidence type="ECO:0000256" key="1">
    <source>
        <dbReference type="ARBA" id="ARBA00010211"/>
    </source>
</evidence>